<comment type="subcellular location">
    <subcellularLocation>
        <location evidence="1">Secreted</location>
    </subcellularLocation>
</comment>
<keyword evidence="2" id="KW-0964">Secreted</keyword>
<dbReference type="InterPro" id="IPR011049">
    <property type="entry name" value="Serralysin-like_metalloprot_C"/>
</dbReference>
<dbReference type="InterPro" id="IPR001343">
    <property type="entry name" value="Hemolysn_Ca-bd"/>
</dbReference>
<dbReference type="PRINTS" id="PR00313">
    <property type="entry name" value="CABNDNGRPT"/>
</dbReference>
<reference evidence="3" key="2">
    <citation type="journal article" date="2022" name="Microbiol. Resour. Announc.">
        <title>Metagenome Sequencing to Explore Phylogenomics of Terrestrial Cyanobacteria.</title>
        <authorList>
            <person name="Ward R.D."/>
            <person name="Stajich J.E."/>
            <person name="Johansen J.R."/>
            <person name="Huntemann M."/>
            <person name="Clum A."/>
            <person name="Foster B."/>
            <person name="Foster B."/>
            <person name="Roux S."/>
            <person name="Palaniappan K."/>
            <person name="Varghese N."/>
            <person name="Mukherjee S."/>
            <person name="Reddy T.B.K."/>
            <person name="Daum C."/>
            <person name="Copeland A."/>
            <person name="Chen I.A."/>
            <person name="Ivanova N.N."/>
            <person name="Kyrpides N.C."/>
            <person name="Shapiro N."/>
            <person name="Eloe-Fadrosh E.A."/>
            <person name="Pietrasiak N."/>
        </authorList>
    </citation>
    <scope>NUCLEOTIDE SEQUENCE</scope>
    <source>
        <strain evidence="3">GSE-TBD4-15B</strain>
    </source>
</reference>
<evidence type="ECO:0000256" key="1">
    <source>
        <dbReference type="ARBA" id="ARBA00004613"/>
    </source>
</evidence>
<dbReference type="Gene3D" id="2.60.120.200">
    <property type="match status" value="1"/>
</dbReference>
<name>A0A951PEZ4_9CYAN</name>
<proteinExistence type="predicted"/>
<dbReference type="PANTHER" id="PTHR38340">
    <property type="entry name" value="S-LAYER PROTEIN"/>
    <property type="match status" value="1"/>
</dbReference>
<accession>A0A951PEZ4</accession>
<dbReference type="EMBL" id="JAHHHV010000089">
    <property type="protein sequence ID" value="MBW4468426.1"/>
    <property type="molecule type" value="Genomic_DNA"/>
</dbReference>
<sequence>MSSEISRLTNADFSQSAFLPFANSAGTAFATIPSAAGISVTFDFYSYGGTGGDGLSFFLVDGTQPLTRAGGFGGSLGYAPAQTETTVTPGIAGGYLGIGFDEFGNFATGSDGKAGGTAFRMPNSITVRGSEATSYAFLGNVLSPIPLDNPDPAATQANSKRTAQVNLSPAGDLQVSLDINQNGLFTDPGETLLGLNVVGAGNGALPATFRFGFAASTGGNTNIHEVGNVSVKDASGNIIAANLVASLIVDNSNDDPTVDQPVGGSGNDIIRTGGGNDVVTGQAGNDIIVGGKGADTVSGGTDADRFYFSGSSKAEALRDSTLRNLDRITDFSFAEGDRFGLDFDNNLGTIERPKRLFNAGREKGSLRKAAKSAYADKNQQRRGDQALKANEAVFFRLGSRTFLSVNDSKAAFSATNDLLVDVTGIQFKPGDARKGGLRVTDYFI</sequence>
<dbReference type="InterPro" id="IPR048165">
    <property type="entry name" value="Bluetail_dom"/>
</dbReference>
<gene>
    <name evidence="3" type="ORF">KME07_23615</name>
</gene>
<dbReference type="InterPro" id="IPR013320">
    <property type="entry name" value="ConA-like_dom_sf"/>
</dbReference>
<evidence type="ECO:0000313" key="4">
    <source>
        <dbReference type="Proteomes" id="UP000707356"/>
    </source>
</evidence>
<dbReference type="GO" id="GO:0005576">
    <property type="term" value="C:extracellular region"/>
    <property type="evidence" value="ECO:0007669"/>
    <property type="project" value="UniProtKB-SubCell"/>
</dbReference>
<dbReference type="GO" id="GO:0005509">
    <property type="term" value="F:calcium ion binding"/>
    <property type="evidence" value="ECO:0007669"/>
    <property type="project" value="InterPro"/>
</dbReference>
<protein>
    <submittedName>
        <fullName evidence="3">Uncharacterized protein</fullName>
    </submittedName>
</protein>
<organism evidence="3 4">
    <name type="scientific">Pegethrix bostrychoides GSE-TBD4-15B</name>
    <dbReference type="NCBI Taxonomy" id="2839662"/>
    <lineage>
        <taxon>Bacteria</taxon>
        <taxon>Bacillati</taxon>
        <taxon>Cyanobacteriota</taxon>
        <taxon>Cyanophyceae</taxon>
        <taxon>Oculatellales</taxon>
        <taxon>Oculatellaceae</taxon>
        <taxon>Pegethrix</taxon>
    </lineage>
</organism>
<dbReference type="Pfam" id="PF00353">
    <property type="entry name" value="HemolysinCabind"/>
    <property type="match status" value="1"/>
</dbReference>
<dbReference type="AlphaFoldDB" id="A0A951PEZ4"/>
<dbReference type="Gene3D" id="2.150.10.10">
    <property type="entry name" value="Serralysin-like metalloprotease, C-terminal"/>
    <property type="match status" value="1"/>
</dbReference>
<dbReference type="NCBIfam" id="NF041519">
    <property type="entry name" value="bluetail"/>
    <property type="match status" value="1"/>
</dbReference>
<evidence type="ECO:0000256" key="2">
    <source>
        <dbReference type="ARBA" id="ARBA00022525"/>
    </source>
</evidence>
<dbReference type="Proteomes" id="UP000707356">
    <property type="component" value="Unassembled WGS sequence"/>
</dbReference>
<dbReference type="SUPFAM" id="SSF51120">
    <property type="entry name" value="beta-Roll"/>
    <property type="match status" value="1"/>
</dbReference>
<comment type="caution">
    <text evidence="3">The sequence shown here is derived from an EMBL/GenBank/DDBJ whole genome shotgun (WGS) entry which is preliminary data.</text>
</comment>
<dbReference type="PANTHER" id="PTHR38340:SF1">
    <property type="entry name" value="S-LAYER PROTEIN"/>
    <property type="match status" value="1"/>
</dbReference>
<evidence type="ECO:0000313" key="3">
    <source>
        <dbReference type="EMBL" id="MBW4468426.1"/>
    </source>
</evidence>
<reference evidence="3" key="1">
    <citation type="submission" date="2021-05" db="EMBL/GenBank/DDBJ databases">
        <authorList>
            <person name="Pietrasiak N."/>
            <person name="Ward R."/>
            <person name="Stajich J.E."/>
            <person name="Kurbessoian T."/>
        </authorList>
    </citation>
    <scope>NUCLEOTIDE SEQUENCE</scope>
    <source>
        <strain evidence="3">GSE-TBD4-15B</strain>
    </source>
</reference>
<dbReference type="SUPFAM" id="SSF49899">
    <property type="entry name" value="Concanavalin A-like lectins/glucanases"/>
    <property type="match status" value="1"/>
</dbReference>
<dbReference type="InterPro" id="IPR050557">
    <property type="entry name" value="RTX_toxin/Mannuronan_C5-epim"/>
</dbReference>